<evidence type="ECO:0000313" key="3">
    <source>
        <dbReference type="Proteomes" id="UP000012015"/>
    </source>
</evidence>
<comment type="caution">
    <text evidence="2">The sequence shown here is derived from an EMBL/GenBank/DDBJ whole genome shotgun (WGS) entry which is preliminary data.</text>
</comment>
<protein>
    <submittedName>
        <fullName evidence="2">Uncharacterized protein</fullName>
    </submittedName>
</protein>
<keyword evidence="3" id="KW-1185">Reference proteome</keyword>
<dbReference type="Pfam" id="PF03594">
    <property type="entry name" value="BenE"/>
    <property type="match status" value="1"/>
</dbReference>
<dbReference type="AlphaFoldDB" id="M7NPY3"/>
<sequence length="74" mass="7458">MPGVLGDLSISAISAGFIAVAVFFAGSMLVIIQAAERASLDKAQTAFWVWAVSGGSGTVDLLLSSSARASIVVT</sequence>
<dbReference type="STRING" id="1276920.ADIAG_00606"/>
<dbReference type="Proteomes" id="UP000012015">
    <property type="component" value="Unassembled WGS sequence"/>
</dbReference>
<dbReference type="GO" id="GO:0042925">
    <property type="term" value="F:benzoate transmembrane transporter activity"/>
    <property type="evidence" value="ECO:0007669"/>
    <property type="project" value="InterPro"/>
</dbReference>
<accession>M7NPY3</accession>
<dbReference type="RefSeq" id="WP_007269813.1">
    <property type="nucleotide sequence ID" value="NZ_AOCK01000001.1"/>
</dbReference>
<evidence type="ECO:0000313" key="2">
    <source>
        <dbReference type="EMBL" id="EMR00599.1"/>
    </source>
</evidence>
<dbReference type="EMBL" id="AOCK01000001">
    <property type="protein sequence ID" value="EMR00599.1"/>
    <property type="molecule type" value="Genomic_DNA"/>
</dbReference>
<keyword evidence="1" id="KW-0472">Membrane</keyword>
<organism evidence="2 3">
    <name type="scientific">Paeniglutamicibacter gangotriensis Lz1y</name>
    <dbReference type="NCBI Taxonomy" id="1276920"/>
    <lineage>
        <taxon>Bacteria</taxon>
        <taxon>Bacillati</taxon>
        <taxon>Actinomycetota</taxon>
        <taxon>Actinomycetes</taxon>
        <taxon>Micrococcales</taxon>
        <taxon>Micrococcaceae</taxon>
        <taxon>Paeniglutamicibacter</taxon>
    </lineage>
</organism>
<keyword evidence="1" id="KW-1133">Transmembrane helix</keyword>
<gene>
    <name evidence="2" type="ORF">ADIAG_00606</name>
</gene>
<proteinExistence type="predicted"/>
<dbReference type="PATRIC" id="fig|1276920.7.peg.611"/>
<feature type="transmembrane region" description="Helical" evidence="1">
    <location>
        <begin position="12"/>
        <end position="32"/>
    </location>
</feature>
<keyword evidence="1" id="KW-0812">Transmembrane</keyword>
<name>M7NPY3_9MICC</name>
<evidence type="ECO:0000256" key="1">
    <source>
        <dbReference type="SAM" id="Phobius"/>
    </source>
</evidence>
<dbReference type="GO" id="GO:0016020">
    <property type="term" value="C:membrane"/>
    <property type="evidence" value="ECO:0007669"/>
    <property type="project" value="InterPro"/>
</dbReference>
<dbReference type="InterPro" id="IPR004711">
    <property type="entry name" value="Benzoate_Transporter"/>
</dbReference>
<reference evidence="2 3" key="1">
    <citation type="journal article" date="2013" name="Genome Announc.">
        <title>Draft Genome Sequence of Arthrobacter gangotriensis Strain Lz1yT, Isolated from a Penguin Rookery Soil Sample Collected in Antarctica, near the Indian Station Dakshin Gangotri.</title>
        <authorList>
            <person name="Shivaji S."/>
            <person name="Ara S."/>
            <person name="Bandi S."/>
            <person name="Singh A."/>
            <person name="Kumar Pinnaka A."/>
        </authorList>
    </citation>
    <scope>NUCLEOTIDE SEQUENCE [LARGE SCALE GENOMIC DNA]</scope>
    <source>
        <strain evidence="2 3">Lz1y</strain>
    </source>
</reference>